<accession>A0ABV6ID13</accession>
<organism evidence="2 3">
    <name type="scientific">Undibacterium danionis</name>
    <dbReference type="NCBI Taxonomy" id="1812100"/>
    <lineage>
        <taxon>Bacteria</taxon>
        <taxon>Pseudomonadati</taxon>
        <taxon>Pseudomonadota</taxon>
        <taxon>Betaproteobacteria</taxon>
        <taxon>Burkholderiales</taxon>
        <taxon>Oxalobacteraceae</taxon>
        <taxon>Undibacterium</taxon>
    </lineage>
</organism>
<sequence length="71" mass="8131">MKPFINSKPIVNAIRRAAISIHIHVIDMKYQALGNYLTDAEQNKKEAEAARKELLMRRVEARTELLKLGGR</sequence>
<evidence type="ECO:0000256" key="1">
    <source>
        <dbReference type="SAM" id="Coils"/>
    </source>
</evidence>
<proteinExistence type="predicted"/>
<dbReference type="Proteomes" id="UP001589844">
    <property type="component" value="Unassembled WGS sequence"/>
</dbReference>
<keyword evidence="1" id="KW-0175">Coiled coil</keyword>
<comment type="caution">
    <text evidence="2">The sequence shown here is derived from an EMBL/GenBank/DDBJ whole genome shotgun (WGS) entry which is preliminary data.</text>
</comment>
<keyword evidence="3" id="KW-1185">Reference proteome</keyword>
<protein>
    <submittedName>
        <fullName evidence="2">Uncharacterized protein</fullName>
    </submittedName>
</protein>
<dbReference type="EMBL" id="JBHLXJ010000008">
    <property type="protein sequence ID" value="MFC0349716.1"/>
    <property type="molecule type" value="Genomic_DNA"/>
</dbReference>
<feature type="coiled-coil region" evidence="1">
    <location>
        <begin position="30"/>
        <end position="64"/>
    </location>
</feature>
<reference evidence="2 3" key="1">
    <citation type="submission" date="2024-09" db="EMBL/GenBank/DDBJ databases">
        <authorList>
            <person name="Sun Q."/>
            <person name="Mori K."/>
        </authorList>
    </citation>
    <scope>NUCLEOTIDE SEQUENCE [LARGE SCALE GENOMIC DNA]</scope>
    <source>
        <strain evidence="2 3">CCM 8677</strain>
    </source>
</reference>
<name>A0ABV6ID13_9BURK</name>
<gene>
    <name evidence="2" type="ORF">ACFFJH_07845</name>
</gene>
<evidence type="ECO:0000313" key="3">
    <source>
        <dbReference type="Proteomes" id="UP001589844"/>
    </source>
</evidence>
<evidence type="ECO:0000313" key="2">
    <source>
        <dbReference type="EMBL" id="MFC0349716.1"/>
    </source>
</evidence>
<dbReference type="RefSeq" id="WP_390211481.1">
    <property type="nucleotide sequence ID" value="NZ_JBHLXJ010000008.1"/>
</dbReference>